<evidence type="ECO:0000256" key="3">
    <source>
        <dbReference type="ARBA" id="ARBA00022692"/>
    </source>
</evidence>
<dbReference type="Pfam" id="PF00005">
    <property type="entry name" value="ABC_tran"/>
    <property type="match status" value="2"/>
</dbReference>
<feature type="transmembrane region" description="Helical" evidence="9">
    <location>
        <begin position="163"/>
        <end position="180"/>
    </location>
</feature>
<dbReference type="CDD" id="cd18606">
    <property type="entry name" value="ABC_6TM_YOR1_D2_like"/>
    <property type="match status" value="1"/>
</dbReference>
<comment type="subcellular location">
    <subcellularLocation>
        <location evidence="1">Membrane</location>
        <topology evidence="1">Multi-pass membrane protein</topology>
    </subcellularLocation>
</comment>
<dbReference type="Gene3D" id="1.20.1560.10">
    <property type="entry name" value="ABC transporter type 1, transmembrane domain"/>
    <property type="match status" value="2"/>
</dbReference>
<feature type="domain" description="ABC transmembrane type-1" evidence="11">
    <location>
        <begin position="117"/>
        <end position="441"/>
    </location>
</feature>
<dbReference type="PANTHER" id="PTHR24223">
    <property type="entry name" value="ATP-BINDING CASSETTE SUB-FAMILY C"/>
    <property type="match status" value="1"/>
</dbReference>
<keyword evidence="13" id="KW-1185">Reference proteome</keyword>
<feature type="compositionally biased region" description="Basic and acidic residues" evidence="8">
    <location>
        <begin position="532"/>
        <end position="543"/>
    </location>
</feature>
<keyword evidence="7 9" id="KW-0472">Membrane</keyword>
<gene>
    <name evidence="12" type="ORF">TSTA_118840</name>
</gene>
<dbReference type="STRING" id="441959.B8M9W7"/>
<keyword evidence="2" id="KW-0813">Transport</keyword>
<dbReference type="InterPro" id="IPR050173">
    <property type="entry name" value="ABC_transporter_C-like"/>
</dbReference>
<keyword evidence="6 9" id="KW-1133">Transmembrane helix</keyword>
<dbReference type="InterPro" id="IPR017871">
    <property type="entry name" value="ABC_transporter-like_CS"/>
</dbReference>
<evidence type="ECO:0000256" key="2">
    <source>
        <dbReference type="ARBA" id="ARBA00022448"/>
    </source>
</evidence>
<dbReference type="InterPro" id="IPR003439">
    <property type="entry name" value="ABC_transporter-like_ATP-bd"/>
</dbReference>
<dbReference type="OrthoDB" id="6500128at2759"/>
<dbReference type="Gene3D" id="3.40.50.300">
    <property type="entry name" value="P-loop containing nucleotide triphosphate hydrolases"/>
    <property type="match status" value="2"/>
</dbReference>
<dbReference type="PhylomeDB" id="B8M9W7"/>
<name>B8M9W7_TALSN</name>
<evidence type="ECO:0000313" key="13">
    <source>
        <dbReference type="Proteomes" id="UP000001745"/>
    </source>
</evidence>
<dbReference type="InterPro" id="IPR036640">
    <property type="entry name" value="ABC1_TM_sf"/>
</dbReference>
<organism evidence="12 13">
    <name type="scientific">Talaromyces stipitatus (strain ATCC 10500 / CBS 375.48 / QM 6759 / NRRL 1006)</name>
    <name type="common">Penicillium stipitatum</name>
    <dbReference type="NCBI Taxonomy" id="441959"/>
    <lineage>
        <taxon>Eukaryota</taxon>
        <taxon>Fungi</taxon>
        <taxon>Dikarya</taxon>
        <taxon>Ascomycota</taxon>
        <taxon>Pezizomycotina</taxon>
        <taxon>Eurotiomycetes</taxon>
        <taxon>Eurotiomycetidae</taxon>
        <taxon>Eurotiales</taxon>
        <taxon>Trichocomaceae</taxon>
        <taxon>Talaromyces</taxon>
        <taxon>Talaromyces sect. Talaromyces</taxon>
    </lineage>
</organism>
<feature type="compositionally biased region" description="Basic and acidic residues" evidence="8">
    <location>
        <begin position="491"/>
        <end position="502"/>
    </location>
</feature>
<feature type="transmembrane region" description="Helical" evidence="9">
    <location>
        <begin position="813"/>
        <end position="839"/>
    </location>
</feature>
<dbReference type="VEuPathDB" id="FungiDB:TSTA_118840"/>
<dbReference type="InParanoid" id="B8M9W7"/>
<dbReference type="FunFam" id="3.40.50.300:FF:000565">
    <property type="entry name" value="ABC bile acid transporter"/>
    <property type="match status" value="1"/>
</dbReference>
<feature type="transmembrane region" description="Helical" evidence="9">
    <location>
        <begin position="930"/>
        <end position="950"/>
    </location>
</feature>
<dbReference type="Pfam" id="PF00664">
    <property type="entry name" value="ABC_membrane"/>
    <property type="match status" value="2"/>
</dbReference>
<dbReference type="GO" id="GO:0005524">
    <property type="term" value="F:ATP binding"/>
    <property type="evidence" value="ECO:0007669"/>
    <property type="project" value="UniProtKB-KW"/>
</dbReference>
<feature type="transmembrane region" description="Helical" evidence="9">
    <location>
        <begin position="301"/>
        <end position="319"/>
    </location>
</feature>
<dbReference type="GO" id="GO:0032440">
    <property type="term" value="F:2-alkenal reductase [NAD(P)H] activity"/>
    <property type="evidence" value="ECO:0007669"/>
    <property type="project" value="UniProtKB-EC"/>
</dbReference>
<evidence type="ECO:0000256" key="8">
    <source>
        <dbReference type="SAM" id="MobiDB-lite"/>
    </source>
</evidence>
<feature type="compositionally biased region" description="Basic and acidic residues" evidence="8">
    <location>
        <begin position="512"/>
        <end position="525"/>
    </location>
</feature>
<dbReference type="SUPFAM" id="SSF52540">
    <property type="entry name" value="P-loop containing nucleoside triphosphate hydrolases"/>
    <property type="match status" value="2"/>
</dbReference>
<evidence type="ECO:0000256" key="7">
    <source>
        <dbReference type="ARBA" id="ARBA00023136"/>
    </source>
</evidence>
<feature type="region of interest" description="Disordered" evidence="8">
    <location>
        <begin position="1"/>
        <end position="37"/>
    </location>
</feature>
<dbReference type="PANTHER" id="PTHR24223:SF464">
    <property type="entry name" value="ABC-TYPE TRANSPORTER CICA"/>
    <property type="match status" value="1"/>
</dbReference>
<dbReference type="InterPro" id="IPR011527">
    <property type="entry name" value="ABC1_TM_dom"/>
</dbReference>
<evidence type="ECO:0000259" key="11">
    <source>
        <dbReference type="PROSITE" id="PS50929"/>
    </source>
</evidence>
<accession>B8M9W7</accession>
<dbReference type="InterPro" id="IPR027417">
    <property type="entry name" value="P-loop_NTPase"/>
</dbReference>
<feature type="domain" description="ABC transporter" evidence="10">
    <location>
        <begin position="1131"/>
        <end position="1379"/>
    </location>
</feature>
<feature type="domain" description="ABC transmembrane type-1" evidence="11">
    <location>
        <begin position="819"/>
        <end position="1093"/>
    </location>
</feature>
<dbReference type="GO" id="GO:0016020">
    <property type="term" value="C:membrane"/>
    <property type="evidence" value="ECO:0007669"/>
    <property type="project" value="UniProtKB-SubCell"/>
</dbReference>
<dbReference type="CDD" id="cd03244">
    <property type="entry name" value="ABCC_MRP_domain2"/>
    <property type="match status" value="1"/>
</dbReference>
<proteinExistence type="predicted"/>
<sequence>MSEAREEGKIPSTKRPWLSRLNPLKRRRPPPIPDERVESPEYKANIASLITWQWINHLMFVGYNRPLEENDIPRVNASRSIDVIATKLQANFEKRVKSKSKHALVGAIYETFKFDIVLGGVCCAIGSVTQIILPYLLKYLIAFATDAYLSRYTHQPEPSVGKGLGWVFGLSAMQILASIGNNQFMYRGMVVGGEIRAALISLIFSKAMTISGRAKAGWKPSKTPPADITPGSDEENAWYAEQLEEAQMSVQGWSNGRIINLMSTDTNRIDKAAGWFHFIWTIPLTVLITIALLLVNLTYSALPGIGLFFLSAPLLALAVKRIFQTRARVNKFTDERVSLTQEVLQAIRFVKYYAWESDFLNRISAIRHKEIRGVQVMFMIRNLLTAIGTSVPMFASMLAFITYSLTNHSLVPASIFSSLSLFNGLRLPAMLLPMVIALVSDASSAVTRIEEFLLAEDTQVEMQPQTVDSENAVSMVDAAFTWEKAVDDKDHKKGALGKEAKNKNKKNKKGVGKTEKISEKTEKSSETSSTDGDGKAHEDATAKEPFKIHGLNVQVAKREFLGVVGSVGSGKTSFLASLAGEMRKISGDAVIGGSKAYCPQNAWIQNATVQDNITFGQELDEEKFKRVVEACSLRHDLQILPNGRYTQIGERGINLSGGQKARISLARAIYADTDILLLDDPLSAVDAHVGRHIMENALCGLLQDKCRILATHQLHVLHHCDRIIMMENGMIVANDTFDNLFAHNERFKEMMTTVNQDHKDEEVEMPAAPETTVQKIASIAKQPGEDLIQEESNSASGVSTGIYFRYYAAAGSVLLLPMIVLLLILSQGGAIVTNLWLAWWTSNKFHFPTGTYIGVYAALGVGQAILLFIYTTSLSITGTRSSRQLLKRAIRRVLHAPVSFFDTTPLGRIMNRFSKDVDTLDNNMTDSMRIATITMAQIIGVFILIIAYYYYFAAALGPLLVMYISLALFYNTSAREIQKHESRLRGRLFSRFNESIYGTATIRAYGRSASFVKSINNDIDQMDSAYFLTFANQRWLAVRLDVLGVILVFVTEILVVTDRFNVSPSISGLVLSYLLTSVQMLQFTVRQAADVDNNMDSVERIDYYGRQIEQEAPAHTIPVPEEWPSRGEVIFQNAHLRYRPRLPFALEEFNLHIQPGERVGIVGRTGAGKSTIIMALFRMVELAEGCIIMDGIDISAIGLNDLRSRMSIIPQDPTLFRGTIRSNLDPFNTRTDEELWAALRQSHLIDDTTSTETTTNKATNNNKTQPSQITLDSIVEEGGNNFSLGQRQLLALARALVRNSKITICDEATSSIDFETDLKIQRAMSEGFKGRTLLCIAHRLKTIIGYDRICVMDRGRVAEVATPLELFDKGGIFRSMCEQSSITREIIVASKLESAVDGDKGGM</sequence>
<dbReference type="PROSITE" id="PS00211">
    <property type="entry name" value="ABC_TRANSPORTER_1"/>
    <property type="match status" value="2"/>
</dbReference>
<feature type="region of interest" description="Disordered" evidence="8">
    <location>
        <begin position="491"/>
        <end position="543"/>
    </location>
</feature>
<evidence type="ECO:0000256" key="1">
    <source>
        <dbReference type="ARBA" id="ARBA00004141"/>
    </source>
</evidence>
<dbReference type="PROSITE" id="PS50893">
    <property type="entry name" value="ABC_TRANSPORTER_2"/>
    <property type="match status" value="2"/>
</dbReference>
<feature type="transmembrane region" description="Helical" evidence="9">
    <location>
        <begin position="851"/>
        <end position="878"/>
    </location>
</feature>
<dbReference type="HOGENOM" id="CLU_000604_27_3_1"/>
<dbReference type="GO" id="GO:0140359">
    <property type="term" value="F:ABC-type transporter activity"/>
    <property type="evidence" value="ECO:0007669"/>
    <property type="project" value="InterPro"/>
</dbReference>
<evidence type="ECO:0000256" key="4">
    <source>
        <dbReference type="ARBA" id="ARBA00022741"/>
    </source>
</evidence>
<dbReference type="EC" id="1.3.1.74" evidence="12"/>
<evidence type="ECO:0000256" key="6">
    <source>
        <dbReference type="ARBA" id="ARBA00022989"/>
    </source>
</evidence>
<feature type="domain" description="ABC transporter" evidence="10">
    <location>
        <begin position="528"/>
        <end position="753"/>
    </location>
</feature>
<keyword evidence="3 9" id="KW-0812">Transmembrane</keyword>
<protein>
    <submittedName>
        <fullName evidence="12">Oligomycin resistance ATP-dependent permease yor1, putative</fullName>
        <ecNumber evidence="12">1.3.1.74</ecNumber>
    </submittedName>
</protein>
<dbReference type="RefSeq" id="XP_002482111.1">
    <property type="nucleotide sequence ID" value="XM_002482066.1"/>
</dbReference>
<dbReference type="GeneID" id="8108558"/>
<keyword evidence="12" id="KW-0560">Oxidoreductase</keyword>
<keyword evidence="4" id="KW-0547">Nucleotide-binding</keyword>
<dbReference type="SUPFAM" id="SSF90123">
    <property type="entry name" value="ABC transporter transmembrane region"/>
    <property type="match status" value="2"/>
</dbReference>
<dbReference type="CDD" id="cd03250">
    <property type="entry name" value="ABCC_MRP_domain1"/>
    <property type="match status" value="1"/>
</dbReference>
<reference evidence="13" key="1">
    <citation type="journal article" date="2015" name="Genome Announc.">
        <title>Genome sequence of the AIDS-associated pathogen Penicillium marneffei (ATCC18224) and its near taxonomic relative Talaromyces stipitatus (ATCC10500).</title>
        <authorList>
            <person name="Nierman W.C."/>
            <person name="Fedorova-Abrams N.D."/>
            <person name="Andrianopoulos A."/>
        </authorList>
    </citation>
    <scope>NUCLEOTIDE SEQUENCE [LARGE SCALE GENOMIC DNA]</scope>
    <source>
        <strain evidence="13">ATCC 10500 / CBS 375.48 / QM 6759 / NRRL 1006</strain>
    </source>
</reference>
<dbReference type="OMA" id="ACAQWFH"/>
<feature type="transmembrane region" description="Helical" evidence="9">
    <location>
        <begin position="415"/>
        <end position="439"/>
    </location>
</feature>
<feature type="transmembrane region" description="Helical" evidence="9">
    <location>
        <begin position="116"/>
        <end position="143"/>
    </location>
</feature>
<dbReference type="FunCoup" id="B8M9W7">
    <property type="interactions" value="255"/>
</dbReference>
<dbReference type="EMBL" id="EQ962655">
    <property type="protein sequence ID" value="EED18119.1"/>
    <property type="molecule type" value="Genomic_DNA"/>
</dbReference>
<dbReference type="SMART" id="SM00382">
    <property type="entry name" value="AAA"/>
    <property type="match status" value="2"/>
</dbReference>
<dbReference type="FunFam" id="3.40.50.300:FF:000997">
    <property type="entry name" value="Multidrug resistance-associated protein 1"/>
    <property type="match status" value="1"/>
</dbReference>
<feature type="transmembrane region" description="Helical" evidence="9">
    <location>
        <begin position="382"/>
        <end position="403"/>
    </location>
</feature>
<evidence type="ECO:0000313" key="12">
    <source>
        <dbReference type="EMBL" id="EED18119.1"/>
    </source>
</evidence>
<evidence type="ECO:0000259" key="10">
    <source>
        <dbReference type="PROSITE" id="PS50893"/>
    </source>
</evidence>
<dbReference type="PROSITE" id="PS50929">
    <property type="entry name" value="ABC_TM1F"/>
    <property type="match status" value="2"/>
</dbReference>
<dbReference type="eggNOG" id="KOG0054">
    <property type="taxonomic scope" value="Eukaryota"/>
</dbReference>
<dbReference type="InterPro" id="IPR003593">
    <property type="entry name" value="AAA+_ATPase"/>
</dbReference>
<evidence type="ECO:0000256" key="5">
    <source>
        <dbReference type="ARBA" id="ARBA00022840"/>
    </source>
</evidence>
<dbReference type="FunFam" id="1.20.1560.10:FF:000010">
    <property type="entry name" value="Multidrug resistance-associated ABC transporter"/>
    <property type="match status" value="1"/>
</dbReference>
<feature type="transmembrane region" description="Helical" evidence="9">
    <location>
        <begin position="272"/>
        <end position="295"/>
    </location>
</feature>
<dbReference type="Proteomes" id="UP000001745">
    <property type="component" value="Unassembled WGS sequence"/>
</dbReference>
<dbReference type="CDD" id="cd18597">
    <property type="entry name" value="ABC_6TM_YOR1_D1_like"/>
    <property type="match status" value="1"/>
</dbReference>
<keyword evidence="5" id="KW-0067">ATP-binding</keyword>
<evidence type="ECO:0000256" key="9">
    <source>
        <dbReference type="SAM" id="Phobius"/>
    </source>
</evidence>
<dbReference type="GO" id="GO:0016887">
    <property type="term" value="F:ATP hydrolysis activity"/>
    <property type="evidence" value="ECO:0007669"/>
    <property type="project" value="InterPro"/>
</dbReference>